<dbReference type="Proteomes" id="UP000013569">
    <property type="component" value="Unassembled WGS sequence"/>
</dbReference>
<dbReference type="EMBL" id="AQPW01000011">
    <property type="protein sequence ID" value="EON32613.1"/>
    <property type="molecule type" value="Genomic_DNA"/>
</dbReference>
<dbReference type="AlphaFoldDB" id="R7Y9E1"/>
<reference evidence="1 2" key="1">
    <citation type="journal article" date="2013" name="Genome Announc.">
        <title>Draft Genome Sequence of a Benzothiophene-Desulfurizing Bacterium, Gordona terrae Strain C-6.</title>
        <authorList>
            <person name="Wang W."/>
            <person name="Ma T."/>
            <person name="Ren Y."/>
            <person name="Li G."/>
        </authorList>
    </citation>
    <scope>NUCLEOTIDE SEQUENCE [LARGE SCALE GENOMIC DNA]</scope>
    <source>
        <strain evidence="1 2">C-6</strain>
    </source>
</reference>
<sequence>MKLFRKDSPEVTITVLRAAFSDVEDVVEVELLHSRTDALLSELEGLGESVPRRDRARMSGREFCQRLVSDQLLGLSANSNTYSLAPAAVEALEILERVGSDRALANSSRIEAILRAARDLAALATVDPLQRTKQLDREIERLQREVVRAAAERDRIAAGGQVETAPEQQLIDAYAHLDDLIKRLPADLARVRDSVDGEHRRLTRELRDGDQSTGQSIIDHLATADLLLDTPEGKAFRGVRDLLGDRDTLRELRTNILAAVNHEVLQIGLREDERRDLTATHRRLREGLRTVQERRDRTAETLSGYVITRSLIEERELGRILDQLLGHLSAWLQTATNRTVLPWELIPEGIEIESIPERFDLTFTETPPPPLEDTSQFAPPPPTLEDILALGGPRPETLAAVVDMLRNNRDEQATLGSLFNQLPPRLRRPVELFGLWQAAAGAGADITAAPTEPFHTVRPDGSECTILAAPIVLTDAQFLTLLEKANDR</sequence>
<evidence type="ECO:0000313" key="2">
    <source>
        <dbReference type="Proteomes" id="UP000013569"/>
    </source>
</evidence>
<proteinExistence type="predicted"/>
<dbReference type="Pfam" id="PF11855">
    <property type="entry name" value="DUF3375"/>
    <property type="match status" value="1"/>
</dbReference>
<evidence type="ECO:0000313" key="1">
    <source>
        <dbReference type="EMBL" id="EON32613.1"/>
    </source>
</evidence>
<organism evidence="1 2">
    <name type="scientific">Gordonia terrae C-6</name>
    <dbReference type="NCBI Taxonomy" id="1316928"/>
    <lineage>
        <taxon>Bacteria</taxon>
        <taxon>Bacillati</taxon>
        <taxon>Actinomycetota</taxon>
        <taxon>Actinomycetes</taxon>
        <taxon>Mycobacteriales</taxon>
        <taxon>Gordoniaceae</taxon>
        <taxon>Gordonia</taxon>
    </lineage>
</organism>
<name>R7Y9E1_9ACTN</name>
<accession>R7Y9E1</accession>
<protein>
    <recommendedName>
        <fullName evidence="3">DUF3375 domain-containing protein</fullName>
    </recommendedName>
</protein>
<gene>
    <name evidence="1" type="ORF">GTC6_11251</name>
</gene>
<comment type="caution">
    <text evidence="1">The sequence shown here is derived from an EMBL/GenBank/DDBJ whole genome shotgun (WGS) entry which is preliminary data.</text>
</comment>
<dbReference type="PATRIC" id="fig|1316928.3.peg.2255"/>
<evidence type="ECO:0008006" key="3">
    <source>
        <dbReference type="Google" id="ProtNLM"/>
    </source>
</evidence>
<dbReference type="InterPro" id="IPR021804">
    <property type="entry name" value="DUF3375"/>
</dbReference>